<dbReference type="InterPro" id="IPR016162">
    <property type="entry name" value="Ald_DH_N"/>
</dbReference>
<dbReference type="Proteomes" id="UP000294581">
    <property type="component" value="Unassembled WGS sequence"/>
</dbReference>
<keyword evidence="12" id="KW-1185">Reference proteome</keyword>
<dbReference type="InterPro" id="IPR005932">
    <property type="entry name" value="RocA"/>
</dbReference>
<comment type="caution">
    <text evidence="11">The sequence shown here is derived from an EMBL/GenBank/DDBJ whole genome shotgun (WGS) entry which is preliminary data.</text>
</comment>
<dbReference type="NCBIfam" id="TIGR01237">
    <property type="entry name" value="D1pyr5carbox2"/>
    <property type="match status" value="1"/>
</dbReference>
<dbReference type="Gene3D" id="3.40.605.10">
    <property type="entry name" value="Aldehyde Dehydrogenase, Chain A, domain 1"/>
    <property type="match status" value="1"/>
</dbReference>
<dbReference type="PROSITE" id="PS00687">
    <property type="entry name" value="ALDEHYDE_DEHYDR_GLU"/>
    <property type="match status" value="1"/>
</dbReference>
<dbReference type="InterPro" id="IPR015590">
    <property type="entry name" value="Aldehyde_DH_dom"/>
</dbReference>
<dbReference type="GO" id="GO:0003842">
    <property type="term" value="F:L-glutamate gamma-semialdehyde dehydrogenase activity"/>
    <property type="evidence" value="ECO:0007669"/>
    <property type="project" value="UniProtKB-UniRule"/>
</dbReference>
<dbReference type="PROSITE" id="PS00070">
    <property type="entry name" value="ALDEHYDE_DEHYDR_CYS"/>
    <property type="match status" value="1"/>
</dbReference>
<dbReference type="InterPro" id="IPR029510">
    <property type="entry name" value="Ald_DH_CS_GLU"/>
</dbReference>
<evidence type="ECO:0000313" key="12">
    <source>
        <dbReference type="Proteomes" id="UP000294581"/>
    </source>
</evidence>
<evidence type="ECO:0000313" key="11">
    <source>
        <dbReference type="EMBL" id="TDY50035.1"/>
    </source>
</evidence>
<evidence type="ECO:0000256" key="8">
    <source>
        <dbReference type="PROSITE-ProRule" id="PRU10007"/>
    </source>
</evidence>
<dbReference type="InterPro" id="IPR016160">
    <property type="entry name" value="Ald_DH_CS_CYS"/>
</dbReference>
<evidence type="ECO:0000256" key="6">
    <source>
        <dbReference type="ARBA" id="ARBA00061617"/>
    </source>
</evidence>
<dbReference type="EC" id="1.2.1.88" evidence="2 7"/>
<dbReference type="EMBL" id="SORF01000003">
    <property type="protein sequence ID" value="TDY50035.1"/>
    <property type="molecule type" value="Genomic_DNA"/>
</dbReference>
<dbReference type="GO" id="GO:0010133">
    <property type="term" value="P:L-proline catabolic process to L-glutamate"/>
    <property type="evidence" value="ECO:0007669"/>
    <property type="project" value="TreeGrafter"/>
</dbReference>
<organism evidence="11 12">
    <name type="scientific">Alicyclobacillus sacchari</name>
    <dbReference type="NCBI Taxonomy" id="392010"/>
    <lineage>
        <taxon>Bacteria</taxon>
        <taxon>Bacillati</taxon>
        <taxon>Bacillota</taxon>
        <taxon>Bacilli</taxon>
        <taxon>Bacillales</taxon>
        <taxon>Alicyclobacillaceae</taxon>
        <taxon>Alicyclobacillus</taxon>
    </lineage>
</organism>
<proteinExistence type="inferred from homology"/>
<gene>
    <name evidence="11" type="ORF">C7445_10378</name>
</gene>
<dbReference type="FunFam" id="3.40.309.10:FF:000005">
    <property type="entry name" value="1-pyrroline-5-carboxylate dehydrogenase 1"/>
    <property type="match status" value="1"/>
</dbReference>
<dbReference type="FunFam" id="3.40.605.10:FF:000045">
    <property type="entry name" value="1-pyrroline-5-carboxylate dehydrogenase 1"/>
    <property type="match status" value="1"/>
</dbReference>
<evidence type="ECO:0000256" key="2">
    <source>
        <dbReference type="ARBA" id="ARBA00012884"/>
    </source>
</evidence>
<protein>
    <recommendedName>
        <fullName evidence="2 7">L-glutamate gamma-semialdehyde dehydrogenase</fullName>
        <ecNumber evidence="2 7">1.2.1.88</ecNumber>
    </recommendedName>
</protein>
<evidence type="ECO:0000256" key="7">
    <source>
        <dbReference type="NCBIfam" id="TIGR01237"/>
    </source>
</evidence>
<comment type="catalytic activity">
    <reaction evidence="5">
        <text>L-glutamate 5-semialdehyde + NAD(+) + H2O = L-glutamate + NADH + 2 H(+)</text>
        <dbReference type="Rhea" id="RHEA:30235"/>
        <dbReference type="ChEBI" id="CHEBI:15377"/>
        <dbReference type="ChEBI" id="CHEBI:15378"/>
        <dbReference type="ChEBI" id="CHEBI:29985"/>
        <dbReference type="ChEBI" id="CHEBI:57540"/>
        <dbReference type="ChEBI" id="CHEBI:57945"/>
        <dbReference type="ChEBI" id="CHEBI:58066"/>
        <dbReference type="EC" id="1.2.1.88"/>
    </reaction>
</comment>
<sequence length="516" mass="56203">MIPYRPEPLTDFSVSQNRESFAIALAHVQAQVGKTYPLIIGGETVDTGRYLESYNPSAKTELIGRVAKAGKPEIEQALCAAQRAFASWSETPVVDRAALLFKTAAILRRRKHEFSAWMLLESGKSRAEADADTAEAIDFLEYYGRQMLDLSQRGDAALTPFPGEDNHMEYIPLGVGAIIPPWNFPLAIVTGMTVSAVVAGNTVLLKPASQTPIIAYKMMEALMEAGLPAGVVNFVPGDPEEIGDFMVEHPDIRFISFTGSKHVGLRMNELAAKRIPGQRWIKRFVAEMGGKDAIVVDEGFDIDLAARIIVQSAFGFSGQKCSACSRVIAHASLYDPLIERVAALTRELKVGDVRDEAHFTGPVIDEKAFAKVTSYIDIGKQEGRLVAGGEASQERGYFVQPTVFADVAPTARLMQEEIFGPVVAFAKASSFEEAIAMANQTEFGLTGSVLTRDREHIAYARRKFHVGNLYFNRKCTGAVVGVHPFGGFQMSGTDSKAGGPDYLLLFTQPKAISELL</sequence>
<dbReference type="GO" id="GO:0009898">
    <property type="term" value="C:cytoplasmic side of plasma membrane"/>
    <property type="evidence" value="ECO:0007669"/>
    <property type="project" value="TreeGrafter"/>
</dbReference>
<reference evidence="11 12" key="1">
    <citation type="submission" date="2019-03" db="EMBL/GenBank/DDBJ databases">
        <title>Genomic Encyclopedia of Type Strains, Phase IV (KMG-IV): sequencing the most valuable type-strain genomes for metagenomic binning, comparative biology and taxonomic classification.</title>
        <authorList>
            <person name="Goeker M."/>
        </authorList>
    </citation>
    <scope>NUCLEOTIDE SEQUENCE [LARGE SCALE GENOMIC DNA]</scope>
    <source>
        <strain evidence="11 12">DSM 17974</strain>
    </source>
</reference>
<evidence type="ECO:0000256" key="1">
    <source>
        <dbReference type="ARBA" id="ARBA00004786"/>
    </source>
</evidence>
<evidence type="ECO:0000256" key="9">
    <source>
        <dbReference type="RuleBase" id="RU003345"/>
    </source>
</evidence>
<keyword evidence="4" id="KW-0520">NAD</keyword>
<evidence type="ECO:0000259" key="10">
    <source>
        <dbReference type="Pfam" id="PF00171"/>
    </source>
</evidence>
<dbReference type="Pfam" id="PF00171">
    <property type="entry name" value="Aldedh"/>
    <property type="match status" value="1"/>
</dbReference>
<evidence type="ECO:0000256" key="5">
    <source>
        <dbReference type="ARBA" id="ARBA00048142"/>
    </source>
</evidence>
<dbReference type="NCBIfam" id="NF002852">
    <property type="entry name" value="PRK03137.1"/>
    <property type="match status" value="1"/>
</dbReference>
<dbReference type="SUPFAM" id="SSF53720">
    <property type="entry name" value="ALDH-like"/>
    <property type="match status" value="1"/>
</dbReference>
<dbReference type="PANTHER" id="PTHR42862:SF1">
    <property type="entry name" value="DELTA-1-PYRROLINE-5-CARBOXYLATE DEHYDROGENASE 2, ISOFORM A-RELATED"/>
    <property type="match status" value="1"/>
</dbReference>
<comment type="similarity">
    <text evidence="6">Belongs to the aldehyde dehydrogenase family. RocA subfamily.</text>
</comment>
<dbReference type="InterPro" id="IPR016163">
    <property type="entry name" value="Ald_DH_C"/>
</dbReference>
<dbReference type="GO" id="GO:0004657">
    <property type="term" value="F:proline dehydrogenase activity"/>
    <property type="evidence" value="ECO:0007669"/>
    <property type="project" value="UniProtKB-ARBA"/>
</dbReference>
<dbReference type="InterPro" id="IPR050485">
    <property type="entry name" value="Proline_metab_enzyme"/>
</dbReference>
<feature type="active site" evidence="8">
    <location>
        <position position="287"/>
    </location>
</feature>
<dbReference type="Gene3D" id="3.40.309.10">
    <property type="entry name" value="Aldehyde Dehydrogenase, Chain A, domain 2"/>
    <property type="match status" value="1"/>
</dbReference>
<comment type="pathway">
    <text evidence="1">Amino-acid degradation; L-proline degradation into L-glutamate; L-glutamate from L-proline: step 2/2.</text>
</comment>
<dbReference type="AlphaFoldDB" id="A0A4R8LTC7"/>
<dbReference type="InterPro" id="IPR016161">
    <property type="entry name" value="Ald_DH/histidinol_DH"/>
</dbReference>
<dbReference type="RefSeq" id="WP_134158774.1">
    <property type="nucleotide sequence ID" value="NZ_SORF01000003.1"/>
</dbReference>
<accession>A0A4R8LTC7</accession>
<dbReference type="CDD" id="cd07124">
    <property type="entry name" value="ALDH_PutA-P5CDH-RocA"/>
    <property type="match status" value="1"/>
</dbReference>
<evidence type="ECO:0000256" key="4">
    <source>
        <dbReference type="ARBA" id="ARBA00023027"/>
    </source>
</evidence>
<feature type="domain" description="Aldehyde dehydrogenase" evidence="10">
    <location>
        <begin position="49"/>
        <end position="512"/>
    </location>
</feature>
<name>A0A4R8LTC7_9BACL</name>
<dbReference type="OrthoDB" id="9758906at2"/>
<dbReference type="PANTHER" id="PTHR42862">
    <property type="entry name" value="DELTA-1-PYRROLINE-5-CARBOXYLATE DEHYDROGENASE 1, ISOFORM A-RELATED"/>
    <property type="match status" value="1"/>
</dbReference>
<keyword evidence="3 9" id="KW-0560">Oxidoreductase</keyword>
<evidence type="ECO:0000256" key="3">
    <source>
        <dbReference type="ARBA" id="ARBA00023002"/>
    </source>
</evidence>